<proteinExistence type="predicted"/>
<dbReference type="AlphaFoldDB" id="A0A811UZK7"/>
<protein>
    <submittedName>
        <fullName evidence="5">(Mediterranean fruit fly) hypothetical protein</fullName>
    </submittedName>
</protein>
<accession>A0A811UZK7</accession>
<sequence>MYKFILIATTAAALVCVAHAGISPTAHAEILKHDSQLNVDGSYKLDYSTSNGIAVQEDGFGGHHTSGGFSYYSPEGELIQLSYLADENGFKPQGNHLPTPPPIPPQILKSLEYIRLHPYDEESAHRQHHQQQQQQQQYRPQPQAHPHHQQFQHVAASNHQVKSLHRPTLRRHF</sequence>
<dbReference type="PROSITE" id="PS00233">
    <property type="entry name" value="CHIT_BIND_RR_1"/>
    <property type="match status" value="1"/>
</dbReference>
<dbReference type="InterPro" id="IPR050468">
    <property type="entry name" value="Cuticle_Struct_Prot"/>
</dbReference>
<feature type="signal peptide" evidence="4">
    <location>
        <begin position="1"/>
        <end position="20"/>
    </location>
</feature>
<evidence type="ECO:0000256" key="1">
    <source>
        <dbReference type="ARBA" id="ARBA00022460"/>
    </source>
</evidence>
<dbReference type="EMBL" id="CAJHJT010000034">
    <property type="protein sequence ID" value="CAD7003077.1"/>
    <property type="molecule type" value="Genomic_DNA"/>
</dbReference>
<evidence type="ECO:0000256" key="2">
    <source>
        <dbReference type="PROSITE-ProRule" id="PRU00497"/>
    </source>
</evidence>
<evidence type="ECO:0000313" key="5">
    <source>
        <dbReference type="EMBL" id="CAD7003077.1"/>
    </source>
</evidence>
<dbReference type="PANTHER" id="PTHR10380">
    <property type="entry name" value="CUTICLE PROTEIN"/>
    <property type="match status" value="1"/>
</dbReference>
<dbReference type="PROSITE" id="PS51155">
    <property type="entry name" value="CHIT_BIND_RR_2"/>
    <property type="match status" value="1"/>
</dbReference>
<evidence type="ECO:0000256" key="4">
    <source>
        <dbReference type="SAM" id="SignalP"/>
    </source>
</evidence>
<feature type="compositionally biased region" description="Basic residues" evidence="3">
    <location>
        <begin position="162"/>
        <end position="173"/>
    </location>
</feature>
<organism evidence="5 6">
    <name type="scientific">Ceratitis capitata</name>
    <name type="common">Mediterranean fruit fly</name>
    <name type="synonym">Tephritis capitata</name>
    <dbReference type="NCBI Taxonomy" id="7213"/>
    <lineage>
        <taxon>Eukaryota</taxon>
        <taxon>Metazoa</taxon>
        <taxon>Ecdysozoa</taxon>
        <taxon>Arthropoda</taxon>
        <taxon>Hexapoda</taxon>
        <taxon>Insecta</taxon>
        <taxon>Pterygota</taxon>
        <taxon>Neoptera</taxon>
        <taxon>Endopterygota</taxon>
        <taxon>Diptera</taxon>
        <taxon>Brachycera</taxon>
        <taxon>Muscomorpha</taxon>
        <taxon>Tephritoidea</taxon>
        <taxon>Tephritidae</taxon>
        <taxon>Ceratitis</taxon>
        <taxon>Ceratitis</taxon>
    </lineage>
</organism>
<feature type="compositionally biased region" description="Low complexity" evidence="3">
    <location>
        <begin position="130"/>
        <end position="144"/>
    </location>
</feature>
<dbReference type="Proteomes" id="UP000606786">
    <property type="component" value="Unassembled WGS sequence"/>
</dbReference>
<comment type="caution">
    <text evidence="5">The sequence shown here is derived from an EMBL/GenBank/DDBJ whole genome shotgun (WGS) entry which is preliminary data.</text>
</comment>
<dbReference type="GO" id="GO:0008010">
    <property type="term" value="F:structural constituent of chitin-based larval cuticle"/>
    <property type="evidence" value="ECO:0007669"/>
    <property type="project" value="TreeGrafter"/>
</dbReference>
<keyword evidence="1 2" id="KW-0193">Cuticle</keyword>
<dbReference type="PRINTS" id="PR00947">
    <property type="entry name" value="CUTICLE"/>
</dbReference>
<gene>
    <name evidence="5" type="ORF">CCAP1982_LOCUS11540</name>
</gene>
<name>A0A811UZK7_CERCA</name>
<evidence type="ECO:0000256" key="3">
    <source>
        <dbReference type="SAM" id="MobiDB-lite"/>
    </source>
</evidence>
<dbReference type="InterPro" id="IPR000618">
    <property type="entry name" value="Insect_cuticle"/>
</dbReference>
<dbReference type="PANTHER" id="PTHR10380:SF237">
    <property type="entry name" value="CUTICULAR PROTEIN 65AU, ISOFORM A-RELATED"/>
    <property type="match status" value="1"/>
</dbReference>
<evidence type="ECO:0000313" key="6">
    <source>
        <dbReference type="Proteomes" id="UP000606786"/>
    </source>
</evidence>
<dbReference type="InterPro" id="IPR031311">
    <property type="entry name" value="CHIT_BIND_RR_consensus"/>
</dbReference>
<feature type="region of interest" description="Disordered" evidence="3">
    <location>
        <begin position="122"/>
        <end position="173"/>
    </location>
</feature>
<reference evidence="5" key="1">
    <citation type="submission" date="2020-11" db="EMBL/GenBank/DDBJ databases">
        <authorList>
            <person name="Whitehead M."/>
        </authorList>
    </citation>
    <scope>NUCLEOTIDE SEQUENCE</scope>
    <source>
        <strain evidence="5">EGII</strain>
    </source>
</reference>
<dbReference type="OrthoDB" id="6493579at2759"/>
<feature type="chain" id="PRO_5032745790" evidence="4">
    <location>
        <begin position="21"/>
        <end position="173"/>
    </location>
</feature>
<keyword evidence="4" id="KW-0732">Signal</keyword>
<dbReference type="GO" id="GO:0062129">
    <property type="term" value="C:chitin-based extracellular matrix"/>
    <property type="evidence" value="ECO:0007669"/>
    <property type="project" value="TreeGrafter"/>
</dbReference>
<keyword evidence="6" id="KW-1185">Reference proteome</keyword>
<dbReference type="Pfam" id="PF00379">
    <property type="entry name" value="Chitin_bind_4"/>
    <property type="match status" value="1"/>
</dbReference>